<dbReference type="EMBL" id="JARAWC010000007">
    <property type="protein sequence ID" value="MDX2960405.1"/>
    <property type="molecule type" value="Genomic_DNA"/>
</dbReference>
<organism evidence="2 5">
    <name type="scientific">Streptomyces acidiscabies</name>
    <dbReference type="NCBI Taxonomy" id="42234"/>
    <lineage>
        <taxon>Bacteria</taxon>
        <taxon>Bacillati</taxon>
        <taxon>Actinomycetota</taxon>
        <taxon>Actinomycetes</taxon>
        <taxon>Kitasatosporales</taxon>
        <taxon>Streptomycetaceae</taxon>
        <taxon>Streptomyces</taxon>
    </lineage>
</organism>
<dbReference type="Proteomes" id="UP001282288">
    <property type="component" value="Unassembled WGS sequence"/>
</dbReference>
<evidence type="ECO:0000256" key="1">
    <source>
        <dbReference type="SAM" id="Phobius"/>
    </source>
</evidence>
<feature type="transmembrane region" description="Helical" evidence="1">
    <location>
        <begin position="24"/>
        <end position="43"/>
    </location>
</feature>
<feature type="transmembrane region" description="Helical" evidence="1">
    <location>
        <begin position="81"/>
        <end position="99"/>
    </location>
</feature>
<dbReference type="RefSeq" id="WP_010359302.1">
    <property type="nucleotide sequence ID" value="NZ_BCMK01000108.1"/>
</dbReference>
<reference evidence="2 4" key="1">
    <citation type="journal article" date="2023" name="Microb. Genom.">
        <title>Mesoterricola silvestris gen. nov., sp. nov., Mesoterricola sediminis sp. nov., Geothrix oryzae sp. nov., Geothrix edaphica sp. nov., Geothrix rubra sp. nov., and Geothrix limicola sp. nov., six novel members of Acidobacteriota isolated from soils.</title>
        <authorList>
            <person name="Weisberg A.J."/>
            <person name="Pearce E."/>
            <person name="Kramer C.G."/>
            <person name="Chang J.H."/>
            <person name="Clarke C.R."/>
        </authorList>
    </citation>
    <scope>NUCLEOTIDE SEQUENCE</scope>
    <source>
        <strain evidence="3 4">NB05-1H</strain>
        <strain evidence="2">NRRL_B-16521</strain>
    </source>
</reference>
<sequence length="142" mass="14937">MKVEDAARTGHGPTVLADRIGRGLLVLAALSTVGAFILGITLARDAPDSRIWVEAWRTSAFLVFAGLFALLAAAPRAHRGVWELVIGQKTALVVFAAVVGDVNEARASGVIDLCLVVVVIAAYVLCRGWDSWRTSAAEPADG</sequence>
<dbReference type="GeneID" id="69811702"/>
<evidence type="ECO:0000313" key="3">
    <source>
        <dbReference type="EMBL" id="MDX3023829.1"/>
    </source>
</evidence>
<proteinExistence type="predicted"/>
<dbReference type="AlphaFoldDB" id="A0AAP6B914"/>
<evidence type="ECO:0000313" key="4">
    <source>
        <dbReference type="Proteomes" id="UP001272987"/>
    </source>
</evidence>
<name>A0AAP6B914_9ACTN</name>
<accession>A0AAP6B914</accession>
<keyword evidence="1" id="KW-0812">Transmembrane</keyword>
<keyword evidence="1" id="KW-1133">Transmembrane helix</keyword>
<protein>
    <submittedName>
        <fullName evidence="2">Uncharacterized protein</fullName>
    </submittedName>
</protein>
<keyword evidence="1" id="KW-0472">Membrane</keyword>
<evidence type="ECO:0000313" key="5">
    <source>
        <dbReference type="Proteomes" id="UP001282288"/>
    </source>
</evidence>
<comment type="caution">
    <text evidence="2">The sequence shown here is derived from an EMBL/GenBank/DDBJ whole genome shotgun (WGS) entry which is preliminary data.</text>
</comment>
<feature type="transmembrane region" description="Helical" evidence="1">
    <location>
        <begin position="105"/>
        <end position="126"/>
    </location>
</feature>
<feature type="transmembrane region" description="Helical" evidence="1">
    <location>
        <begin position="55"/>
        <end position="74"/>
    </location>
</feature>
<evidence type="ECO:0000313" key="2">
    <source>
        <dbReference type="EMBL" id="MDX2960405.1"/>
    </source>
</evidence>
<gene>
    <name evidence="2" type="ORF">PV399_11860</name>
    <name evidence="3" type="ORF">PV666_39045</name>
</gene>
<dbReference type="EMBL" id="JARAWP010000029">
    <property type="protein sequence ID" value="MDX3023829.1"/>
    <property type="molecule type" value="Genomic_DNA"/>
</dbReference>
<dbReference type="Proteomes" id="UP001272987">
    <property type="component" value="Unassembled WGS sequence"/>
</dbReference>
<keyword evidence="4" id="KW-1185">Reference proteome</keyword>